<comment type="caution">
    <text evidence="2">The sequence shown here is derived from an EMBL/GenBank/DDBJ whole genome shotgun (WGS) entry which is preliminary data.</text>
</comment>
<sequence>MKKACLIGVAAFLLHAMQFSAAQALPEDLVDEDASPSPRSTGDPVWTANIGAASSSTSGNARTQNVNLVLDAQRRTEANKLSINAEFVESRSEVVNEETDTRRETTTAFRELVGLRYDHNLSEHVFAFGGMEFSHDRIALLDLRQVYSSGFGYQFLRGQRHAWDVLGGLSYRQDEYLKQGVEIDGEPRMQLHVYELMMGEESTHHLTRAVQFQQKLTVNRNIGEIEGTRGQLDMGVQIALNRTLSFSMKLQRRYDGMAHAPVQRFDTLVFTGINMQFGG</sequence>
<dbReference type="EMBL" id="AEGR01000058">
    <property type="protein sequence ID" value="EGI76756.1"/>
    <property type="molecule type" value="Genomic_DNA"/>
</dbReference>
<name>F3KU04_9BURK</name>
<protein>
    <recommendedName>
        <fullName evidence="4">Salt-induced outer membrane protein</fullName>
    </recommendedName>
</protein>
<accession>F3KU04</accession>
<organism evidence="2 3">
    <name type="scientific">Hylemonella gracilis ATCC 19624</name>
    <dbReference type="NCBI Taxonomy" id="887062"/>
    <lineage>
        <taxon>Bacteria</taxon>
        <taxon>Pseudomonadati</taxon>
        <taxon>Pseudomonadota</taxon>
        <taxon>Betaproteobacteria</taxon>
        <taxon>Burkholderiales</taxon>
        <taxon>Comamonadaceae</taxon>
        <taxon>Hylemonella</taxon>
    </lineage>
</organism>
<dbReference type="Proteomes" id="UP000016368">
    <property type="component" value="Unassembled WGS sequence"/>
</dbReference>
<dbReference type="InterPro" id="IPR007433">
    <property type="entry name" value="DUF481"/>
</dbReference>
<dbReference type="OrthoDB" id="9806250at2"/>
<evidence type="ECO:0008006" key="4">
    <source>
        <dbReference type="Google" id="ProtNLM"/>
    </source>
</evidence>
<dbReference type="STRING" id="887062.HGR_09680"/>
<gene>
    <name evidence="2" type="ORF">HGR_09680</name>
</gene>
<dbReference type="AlphaFoldDB" id="F3KU04"/>
<evidence type="ECO:0000256" key="1">
    <source>
        <dbReference type="SAM" id="SignalP"/>
    </source>
</evidence>
<proteinExistence type="predicted"/>
<dbReference type="Pfam" id="PF04338">
    <property type="entry name" value="DUF481"/>
    <property type="match status" value="1"/>
</dbReference>
<dbReference type="eggNOG" id="COG3137">
    <property type="taxonomic scope" value="Bacteria"/>
</dbReference>
<evidence type="ECO:0000313" key="2">
    <source>
        <dbReference type="EMBL" id="EGI76756.1"/>
    </source>
</evidence>
<feature type="chain" id="PRO_5003296882" description="Salt-induced outer membrane protein" evidence="1">
    <location>
        <begin position="22"/>
        <end position="279"/>
    </location>
</feature>
<keyword evidence="1" id="KW-0732">Signal</keyword>
<evidence type="ECO:0000313" key="3">
    <source>
        <dbReference type="Proteomes" id="UP000016368"/>
    </source>
</evidence>
<feature type="signal peptide" evidence="1">
    <location>
        <begin position="1"/>
        <end position="21"/>
    </location>
</feature>
<reference evidence="2 3" key="1">
    <citation type="journal article" date="2011" name="EMBO J.">
        <title>Structural diversity of bacterial flagellar motors.</title>
        <authorList>
            <person name="Chen S."/>
            <person name="Beeby M."/>
            <person name="Murphy G.E."/>
            <person name="Leadbetter J.R."/>
            <person name="Hendrixson D.R."/>
            <person name="Briegel A."/>
            <person name="Li Z."/>
            <person name="Shi J."/>
            <person name="Tocheva E.I."/>
            <person name="Muller A."/>
            <person name="Dobro M.J."/>
            <person name="Jensen G.J."/>
        </authorList>
    </citation>
    <scope>NUCLEOTIDE SEQUENCE [LARGE SCALE GENOMIC DNA]</scope>
    <source>
        <strain evidence="2 3">ATCC 19624</strain>
    </source>
</reference>
<dbReference type="RefSeq" id="WP_006298001.1">
    <property type="nucleotide sequence ID" value="NZ_AEGR01000058.1"/>
</dbReference>
<keyword evidence="3" id="KW-1185">Reference proteome</keyword>